<name>A0A944CMA0_9BACI</name>
<dbReference type="Proteomes" id="UP000761411">
    <property type="component" value="Unassembled WGS sequence"/>
</dbReference>
<gene>
    <name evidence="1" type="ORF">DYI25_15185</name>
</gene>
<comment type="caution">
    <text evidence="1">The sequence shown here is derived from an EMBL/GenBank/DDBJ whole genome shotgun (WGS) entry which is preliminary data.</text>
</comment>
<organism evidence="1 2">
    <name type="scientific">Mesobacillus boroniphilus</name>
    <dbReference type="NCBI Taxonomy" id="308892"/>
    <lineage>
        <taxon>Bacteria</taxon>
        <taxon>Bacillati</taxon>
        <taxon>Bacillota</taxon>
        <taxon>Bacilli</taxon>
        <taxon>Bacillales</taxon>
        <taxon>Bacillaceae</taxon>
        <taxon>Mesobacillus</taxon>
    </lineage>
</organism>
<dbReference type="Gene3D" id="1.10.287.1100">
    <property type="entry name" value="Sporulation inhibitor A"/>
    <property type="match status" value="1"/>
</dbReference>
<evidence type="ECO:0000313" key="1">
    <source>
        <dbReference type="EMBL" id="MBS8265769.1"/>
    </source>
</evidence>
<dbReference type="Pfam" id="PF08970">
    <property type="entry name" value="Sda"/>
    <property type="match status" value="1"/>
</dbReference>
<dbReference type="SUPFAM" id="SSF100985">
    <property type="entry name" value="Sporulation inhibitor Sda"/>
    <property type="match status" value="1"/>
</dbReference>
<evidence type="ECO:0000313" key="2">
    <source>
        <dbReference type="Proteomes" id="UP000761411"/>
    </source>
</evidence>
<dbReference type="RefSeq" id="WP_213370381.1">
    <property type="nucleotide sequence ID" value="NZ_QTKX01000002.1"/>
</dbReference>
<sequence>MVKISSLWEITDEKLIEAYQKATLLNLDETFIEMLIDEIESRGIGSLICSYVS</sequence>
<dbReference type="AlphaFoldDB" id="A0A944CMA0"/>
<dbReference type="InterPro" id="IPR015064">
    <property type="entry name" value="Sda"/>
</dbReference>
<reference evidence="1 2" key="1">
    <citation type="journal article" date="2021" name="Microorganisms">
        <title>Bacterial Dimethylsulfoniopropionate Biosynthesis in the East China Sea.</title>
        <authorList>
            <person name="Liu J."/>
            <person name="Zhang Y."/>
            <person name="Liu J."/>
            <person name="Zhong H."/>
            <person name="Williams B.T."/>
            <person name="Zheng Y."/>
            <person name="Curson A.R.J."/>
            <person name="Sun C."/>
            <person name="Sun H."/>
            <person name="Song D."/>
            <person name="Wagner Mackenzie B."/>
            <person name="Bermejo Martinez A."/>
            <person name="Todd J.D."/>
            <person name="Zhang X.H."/>
        </authorList>
    </citation>
    <scope>NUCLEOTIDE SEQUENCE [LARGE SCALE GENOMIC DNA]</scope>
    <source>
        <strain evidence="1 2">ESS08</strain>
    </source>
</reference>
<keyword evidence="1" id="KW-0649">Protein kinase inhibitor</keyword>
<keyword evidence="2" id="KW-1185">Reference proteome</keyword>
<dbReference type="EMBL" id="QTKX01000002">
    <property type="protein sequence ID" value="MBS8265769.1"/>
    <property type="molecule type" value="Genomic_DNA"/>
</dbReference>
<proteinExistence type="predicted"/>
<protein>
    <submittedName>
        <fullName evidence="1">Sporulation histidine kinase inhibitor Sda</fullName>
    </submittedName>
</protein>
<accession>A0A944CMA0</accession>
<dbReference type="InterPro" id="IPR036916">
    <property type="entry name" value="Sda_sf"/>
</dbReference>